<dbReference type="AlphaFoldDB" id="A0A212LAY9"/>
<name>A0A212LAY9_9HYPH</name>
<evidence type="ECO:0000313" key="1">
    <source>
        <dbReference type="EMBL" id="SCM74647.1"/>
    </source>
</evidence>
<sequence length="53" mass="5901">MDAMMFAMLGASKKRHSQSTAEREIAEAIAHYEETTGNRARAPKRSFLKGFGL</sequence>
<accession>A0A212LAY9</accession>
<protein>
    <submittedName>
        <fullName evidence="1">Uncharacterized protein</fullName>
    </submittedName>
</protein>
<proteinExistence type="predicted"/>
<organism evidence="1">
    <name type="scientific">uncultured Pleomorphomonas sp</name>
    <dbReference type="NCBI Taxonomy" id="442121"/>
    <lineage>
        <taxon>Bacteria</taxon>
        <taxon>Pseudomonadati</taxon>
        <taxon>Pseudomonadota</taxon>
        <taxon>Alphaproteobacteria</taxon>
        <taxon>Hyphomicrobiales</taxon>
        <taxon>Pleomorphomonadaceae</taxon>
        <taxon>Pleomorphomonas</taxon>
        <taxon>environmental samples</taxon>
    </lineage>
</organism>
<dbReference type="EMBL" id="FMJD01000005">
    <property type="protein sequence ID" value="SCM74647.1"/>
    <property type="molecule type" value="Genomic_DNA"/>
</dbReference>
<gene>
    <name evidence="1" type="ORF">KL86PLE_130298</name>
</gene>
<dbReference type="RefSeq" id="WP_288199796.1">
    <property type="nucleotide sequence ID" value="NZ_LT608334.1"/>
</dbReference>
<reference evidence="1" key="1">
    <citation type="submission" date="2016-08" db="EMBL/GenBank/DDBJ databases">
        <authorList>
            <person name="Seilhamer J.J."/>
        </authorList>
    </citation>
    <scope>NUCLEOTIDE SEQUENCE</scope>
    <source>
        <strain evidence="1">86</strain>
    </source>
</reference>